<sequence length="289" mass="31252">MDFDLAQLRALSATVAEGSLEAAARRLHVTPSAVSQRIKALESAVGAVLLQRTKPVRVTERGQAVLRLARQVDVLAADAQRELGDEAGDGRPVNIPIAVNADSLATWILPALATLPSAPTFDIHLDDQEHTTALLRSGAAMAAITAVAQPIQGCTSTLLGTMRYRPRCSARFTESWFAGGATRDALDRAPVVVFDRKDDLQDAYLRRAGLPQPAPPRHFVPSSADFVRAVELGLGWGNVPDLQDTPELVAFDPDAVFDVPLYWQQWQLQSATLDEVADAVRRAAAQHLR</sequence>
<evidence type="ECO:0000256" key="4">
    <source>
        <dbReference type="ARBA" id="ARBA00023159"/>
    </source>
</evidence>
<dbReference type="InterPro" id="IPR050176">
    <property type="entry name" value="LTTR"/>
</dbReference>
<dbReference type="InterPro" id="IPR036390">
    <property type="entry name" value="WH_DNA-bd_sf"/>
</dbReference>
<dbReference type="PANTHER" id="PTHR30579:SF2">
    <property type="entry name" value="HTH-TYPE TRANSCRIPTIONAL REGULATOR ARGP"/>
    <property type="match status" value="1"/>
</dbReference>
<evidence type="ECO:0000259" key="6">
    <source>
        <dbReference type="PROSITE" id="PS50931"/>
    </source>
</evidence>
<dbReference type="NCBIfam" id="TIGR03298">
    <property type="entry name" value="argP"/>
    <property type="match status" value="1"/>
</dbReference>
<proteinExistence type="inferred from homology"/>
<dbReference type="NCBIfam" id="NF009888">
    <property type="entry name" value="PRK13348.1"/>
    <property type="match status" value="1"/>
</dbReference>
<evidence type="ECO:0000256" key="1">
    <source>
        <dbReference type="ARBA" id="ARBA00009437"/>
    </source>
</evidence>
<keyword evidence="4" id="KW-0010">Activator</keyword>
<name>A0A916WKT7_9MICO</name>
<protein>
    <submittedName>
        <fullName evidence="7">Transcriptional regulator ArgP</fullName>
    </submittedName>
</protein>
<dbReference type="Gene3D" id="1.10.10.10">
    <property type="entry name" value="Winged helix-like DNA-binding domain superfamily/Winged helix DNA-binding domain"/>
    <property type="match status" value="1"/>
</dbReference>
<gene>
    <name evidence="7" type="primary">iciA</name>
    <name evidence="7" type="ORF">GCM10010979_27060</name>
</gene>
<dbReference type="NCBIfam" id="NF002964">
    <property type="entry name" value="PRK03635.1"/>
    <property type="match status" value="1"/>
</dbReference>
<dbReference type="Gene3D" id="3.40.190.290">
    <property type="match status" value="1"/>
</dbReference>
<dbReference type="PRINTS" id="PR00039">
    <property type="entry name" value="HTHLYSR"/>
</dbReference>
<dbReference type="PROSITE" id="PS50931">
    <property type="entry name" value="HTH_LYSR"/>
    <property type="match status" value="1"/>
</dbReference>
<dbReference type="SUPFAM" id="SSF53850">
    <property type="entry name" value="Periplasmic binding protein-like II"/>
    <property type="match status" value="1"/>
</dbReference>
<dbReference type="InterPro" id="IPR000847">
    <property type="entry name" value="LysR_HTH_N"/>
</dbReference>
<evidence type="ECO:0000256" key="2">
    <source>
        <dbReference type="ARBA" id="ARBA00023015"/>
    </source>
</evidence>
<dbReference type="Proteomes" id="UP000606922">
    <property type="component" value="Unassembled WGS sequence"/>
</dbReference>
<dbReference type="EMBL" id="BMGB01000002">
    <property type="protein sequence ID" value="GGB11338.1"/>
    <property type="molecule type" value="Genomic_DNA"/>
</dbReference>
<dbReference type="InterPro" id="IPR017685">
    <property type="entry name" value="ArgP"/>
</dbReference>
<evidence type="ECO:0000313" key="7">
    <source>
        <dbReference type="EMBL" id="GGB11338.1"/>
    </source>
</evidence>
<feature type="domain" description="HTH lysR-type" evidence="6">
    <location>
        <begin position="3"/>
        <end position="59"/>
    </location>
</feature>
<dbReference type="PANTHER" id="PTHR30579">
    <property type="entry name" value="TRANSCRIPTIONAL REGULATOR"/>
    <property type="match status" value="1"/>
</dbReference>
<keyword evidence="3" id="KW-0238">DNA-binding</keyword>
<dbReference type="AlphaFoldDB" id="A0A916WKT7"/>
<comment type="caution">
    <text evidence="7">The sequence shown here is derived from an EMBL/GenBank/DDBJ whole genome shotgun (WGS) entry which is preliminary data.</text>
</comment>
<dbReference type="Pfam" id="PF00126">
    <property type="entry name" value="HTH_1"/>
    <property type="match status" value="1"/>
</dbReference>
<comment type="similarity">
    <text evidence="1">Belongs to the LysR transcriptional regulatory family.</text>
</comment>
<evidence type="ECO:0000256" key="5">
    <source>
        <dbReference type="ARBA" id="ARBA00023163"/>
    </source>
</evidence>
<keyword evidence="2" id="KW-0805">Transcription regulation</keyword>
<reference evidence="7" key="2">
    <citation type="submission" date="2020-09" db="EMBL/GenBank/DDBJ databases">
        <authorList>
            <person name="Sun Q."/>
            <person name="Zhou Y."/>
        </authorList>
    </citation>
    <scope>NUCLEOTIDE SEQUENCE</scope>
    <source>
        <strain evidence="7">CGMCC 1.12813</strain>
    </source>
</reference>
<dbReference type="RefSeq" id="WP_188511318.1">
    <property type="nucleotide sequence ID" value="NZ_BMGB01000002.1"/>
</dbReference>
<keyword evidence="8" id="KW-1185">Reference proteome</keyword>
<evidence type="ECO:0000256" key="3">
    <source>
        <dbReference type="ARBA" id="ARBA00023125"/>
    </source>
</evidence>
<organism evidence="7 8">
    <name type="scientific">Conyzicola nivalis</name>
    <dbReference type="NCBI Taxonomy" id="1477021"/>
    <lineage>
        <taxon>Bacteria</taxon>
        <taxon>Bacillati</taxon>
        <taxon>Actinomycetota</taxon>
        <taxon>Actinomycetes</taxon>
        <taxon>Micrococcales</taxon>
        <taxon>Microbacteriaceae</taxon>
        <taxon>Conyzicola</taxon>
    </lineage>
</organism>
<keyword evidence="5" id="KW-0804">Transcription</keyword>
<accession>A0A916WKT7</accession>
<evidence type="ECO:0000313" key="8">
    <source>
        <dbReference type="Proteomes" id="UP000606922"/>
    </source>
</evidence>
<dbReference type="GO" id="GO:0003700">
    <property type="term" value="F:DNA-binding transcription factor activity"/>
    <property type="evidence" value="ECO:0007669"/>
    <property type="project" value="InterPro"/>
</dbReference>
<dbReference type="GO" id="GO:0003677">
    <property type="term" value="F:DNA binding"/>
    <property type="evidence" value="ECO:0007669"/>
    <property type="project" value="UniProtKB-KW"/>
</dbReference>
<reference evidence="7" key="1">
    <citation type="journal article" date="2014" name="Int. J. Syst. Evol. Microbiol.">
        <title>Complete genome sequence of Corynebacterium casei LMG S-19264T (=DSM 44701T), isolated from a smear-ripened cheese.</title>
        <authorList>
            <consortium name="US DOE Joint Genome Institute (JGI-PGF)"/>
            <person name="Walter F."/>
            <person name="Albersmeier A."/>
            <person name="Kalinowski J."/>
            <person name="Ruckert C."/>
        </authorList>
    </citation>
    <scope>NUCLEOTIDE SEQUENCE</scope>
    <source>
        <strain evidence="7">CGMCC 1.12813</strain>
    </source>
</reference>
<dbReference type="SUPFAM" id="SSF46785">
    <property type="entry name" value="Winged helix' DNA-binding domain"/>
    <property type="match status" value="1"/>
</dbReference>
<dbReference type="InterPro" id="IPR036388">
    <property type="entry name" value="WH-like_DNA-bd_sf"/>
</dbReference>